<name>A0ABV4TTF6_9GAMM</name>
<protein>
    <recommendedName>
        <fullName evidence="4">LPP20 lipoprotein</fullName>
    </recommendedName>
</protein>
<gene>
    <name evidence="2" type="ORF">ACERLL_07185</name>
</gene>
<evidence type="ECO:0000313" key="2">
    <source>
        <dbReference type="EMBL" id="MFA9460607.1"/>
    </source>
</evidence>
<proteinExistence type="predicted"/>
<comment type="caution">
    <text evidence="2">The sequence shown here is derived from an EMBL/GenBank/DDBJ whole genome shotgun (WGS) entry which is preliminary data.</text>
</comment>
<reference evidence="2 3" key="1">
    <citation type="submission" date="2024-08" db="EMBL/GenBank/DDBJ databases">
        <title>Whole-genome sequencing of halo(alkali)philic microorganisms from hypersaline lakes.</title>
        <authorList>
            <person name="Sorokin D.Y."/>
            <person name="Merkel A.Y."/>
            <person name="Messina E."/>
            <person name="Yakimov M."/>
        </authorList>
    </citation>
    <scope>NUCLEOTIDE SEQUENCE [LARGE SCALE GENOMIC DNA]</scope>
    <source>
        <strain evidence="2 3">Cl-TMA</strain>
    </source>
</reference>
<keyword evidence="1" id="KW-0732">Signal</keyword>
<dbReference type="RefSeq" id="WP_373655388.1">
    <property type="nucleotide sequence ID" value="NZ_JBGUAW010000004.1"/>
</dbReference>
<feature type="signal peptide" evidence="1">
    <location>
        <begin position="1"/>
        <end position="20"/>
    </location>
</feature>
<organism evidence="2 3">
    <name type="scientific">Thiohalorhabdus methylotrophus</name>
    <dbReference type="NCBI Taxonomy" id="3242694"/>
    <lineage>
        <taxon>Bacteria</taxon>
        <taxon>Pseudomonadati</taxon>
        <taxon>Pseudomonadota</taxon>
        <taxon>Gammaproteobacteria</taxon>
        <taxon>Thiohalorhabdales</taxon>
        <taxon>Thiohalorhabdaceae</taxon>
        <taxon>Thiohalorhabdus</taxon>
    </lineage>
</organism>
<sequence>MQVRTFLGTLAAGLSALVLAGCFGGGPDVGGSASSGGSSELPQWVTSPPSGDGFAYGVGSARVYADPASALTQAQDQARRELLKRLEVTVSGETVTKASRTTADGDSSITRSVMDTARSKVRETELTNIKVAETHVNRSEGMAYALVKLNRSQAELNLASRIEDLDARIAEVAERDSGGARLDRLKALMPALPLLAERKELLRKLQLVATMDPGHRLPAEFRDLESRIAGLLDSLVVVLQPRGESTRKMDSTLRKALSNEGVQVREGGSGDLTLRYEAGLRTVNRDDRTFVFADGNVTVLDRGGNVIDEFQERVKAGSVDAGVASDRAVGKLAEGLGKKLGSSLLESFERAAGRG</sequence>
<feature type="chain" id="PRO_5047459034" description="LPP20 lipoprotein" evidence="1">
    <location>
        <begin position="21"/>
        <end position="355"/>
    </location>
</feature>
<accession>A0ABV4TTF6</accession>
<evidence type="ECO:0000313" key="3">
    <source>
        <dbReference type="Proteomes" id="UP001575181"/>
    </source>
</evidence>
<dbReference type="PROSITE" id="PS51257">
    <property type="entry name" value="PROKAR_LIPOPROTEIN"/>
    <property type="match status" value="1"/>
</dbReference>
<evidence type="ECO:0000256" key="1">
    <source>
        <dbReference type="SAM" id="SignalP"/>
    </source>
</evidence>
<dbReference type="Proteomes" id="UP001575181">
    <property type="component" value="Unassembled WGS sequence"/>
</dbReference>
<dbReference type="Gene3D" id="3.10.28.20">
    <property type="entry name" value="Acetamidase/Formamidase-like domains"/>
    <property type="match status" value="1"/>
</dbReference>
<dbReference type="EMBL" id="JBGUAW010000004">
    <property type="protein sequence ID" value="MFA9460607.1"/>
    <property type="molecule type" value="Genomic_DNA"/>
</dbReference>
<evidence type="ECO:0008006" key="4">
    <source>
        <dbReference type="Google" id="ProtNLM"/>
    </source>
</evidence>
<keyword evidence="3" id="KW-1185">Reference proteome</keyword>